<protein>
    <submittedName>
        <fullName evidence="2">Nucleotidyltransferase domain-containing protein</fullName>
    </submittedName>
</protein>
<dbReference type="Proteomes" id="UP000603434">
    <property type="component" value="Unassembled WGS sequence"/>
</dbReference>
<accession>A0A8J6TNS9</accession>
<dbReference type="CDD" id="cd05403">
    <property type="entry name" value="NT_KNTase_like"/>
    <property type="match status" value="1"/>
</dbReference>
<dbReference type="InterPro" id="IPR043519">
    <property type="entry name" value="NT_sf"/>
</dbReference>
<dbReference type="InterPro" id="IPR041633">
    <property type="entry name" value="Polbeta"/>
</dbReference>
<feature type="domain" description="Polymerase beta nucleotidyltransferase" evidence="1">
    <location>
        <begin position="6"/>
        <end position="102"/>
    </location>
</feature>
<dbReference type="PANTHER" id="PTHR37030:SF1">
    <property type="entry name" value="NUCLEOTIDYLTRANSFERASE"/>
    <property type="match status" value="1"/>
</dbReference>
<dbReference type="SUPFAM" id="SSF81301">
    <property type="entry name" value="Nucleotidyltransferase"/>
    <property type="match status" value="1"/>
</dbReference>
<comment type="caution">
    <text evidence="2">The sequence shown here is derived from an EMBL/GenBank/DDBJ whole genome shotgun (WGS) entry which is preliminary data.</text>
</comment>
<organism evidence="2 3">
    <name type="scientific">Candidatus Desulfatibia profunda</name>
    <dbReference type="NCBI Taxonomy" id="2841695"/>
    <lineage>
        <taxon>Bacteria</taxon>
        <taxon>Pseudomonadati</taxon>
        <taxon>Thermodesulfobacteriota</taxon>
        <taxon>Desulfobacteria</taxon>
        <taxon>Desulfobacterales</taxon>
        <taxon>Desulfobacterales incertae sedis</taxon>
        <taxon>Candidatus Desulfatibia</taxon>
    </lineage>
</organism>
<evidence type="ECO:0000259" key="1">
    <source>
        <dbReference type="Pfam" id="PF18765"/>
    </source>
</evidence>
<evidence type="ECO:0000313" key="2">
    <source>
        <dbReference type="EMBL" id="MBC8362978.1"/>
    </source>
</evidence>
<gene>
    <name evidence="2" type="ORF">H8E23_16460</name>
</gene>
<dbReference type="Gene3D" id="3.30.460.10">
    <property type="entry name" value="Beta Polymerase, domain 2"/>
    <property type="match status" value="1"/>
</dbReference>
<name>A0A8J6TNS9_9BACT</name>
<dbReference type="EMBL" id="JACNJH010000241">
    <property type="protein sequence ID" value="MBC8362978.1"/>
    <property type="molecule type" value="Genomic_DNA"/>
</dbReference>
<reference evidence="2 3" key="1">
    <citation type="submission" date="2020-08" db="EMBL/GenBank/DDBJ databases">
        <title>Bridging the membrane lipid divide: bacteria of the FCB group superphylum have the potential to synthesize archaeal ether lipids.</title>
        <authorList>
            <person name="Villanueva L."/>
            <person name="Von Meijenfeldt F.A.B."/>
            <person name="Westbye A.B."/>
            <person name="Yadav S."/>
            <person name="Hopmans E.C."/>
            <person name="Dutilh B.E."/>
            <person name="Sinninghe Damste J.S."/>
        </authorList>
    </citation>
    <scope>NUCLEOTIDE SEQUENCE [LARGE SCALE GENOMIC DNA]</scope>
    <source>
        <strain evidence="2">NIOZ-UU30</strain>
    </source>
</reference>
<dbReference type="Pfam" id="PF18765">
    <property type="entry name" value="Polbeta"/>
    <property type="match status" value="1"/>
</dbReference>
<evidence type="ECO:0000313" key="3">
    <source>
        <dbReference type="Proteomes" id="UP000603434"/>
    </source>
</evidence>
<dbReference type="AlphaFoldDB" id="A0A8J6TNS9"/>
<dbReference type="PANTHER" id="PTHR37030">
    <property type="entry name" value="NUCLEOTIDYLTRANSFERASE"/>
    <property type="match status" value="1"/>
</dbReference>
<sequence>MNDSLEKAIKTIVKVAEPDKIILFGSHARGDDKPGSDYDLLVLKRGVKKQRSLTQKIYLSFKDVGASIDVIVADLDKYEHLKTDPYLIYSEADKNGRMVYEKS</sequence>
<proteinExistence type="predicted"/>